<comment type="caution">
    <text evidence="1">The sequence shown here is derived from an EMBL/GenBank/DDBJ whole genome shotgun (WGS) entry which is preliminary data.</text>
</comment>
<reference evidence="1 2" key="1">
    <citation type="submission" date="2016-02" db="EMBL/GenBank/DDBJ databases">
        <title>Biosynthesis of antibiotic leucinostatins and their inhibition on Phytophthora in bio-control Purpureocillium lilacinum.</title>
        <authorList>
            <person name="Wang G."/>
            <person name="Liu Z."/>
            <person name="Lin R."/>
            <person name="Li E."/>
            <person name="Mao Z."/>
            <person name="Ling J."/>
            <person name="Yin W."/>
            <person name="Xie B."/>
        </authorList>
    </citation>
    <scope>NUCLEOTIDE SEQUENCE [LARGE SCALE GENOMIC DNA]</scope>
    <source>
        <strain evidence="1">PLFJ-1</strain>
    </source>
</reference>
<sequence length="126" mass="13735">MVFINVSTISTAMERSQLRDVARPIQPSADQTGAMRSRSLAANIIIWSERTRIAPGTMALSDTSRTISNGYAAPMEARTSPMPRMMRGRLERDPGPEHGTVRGHRRIVKAPATQPTCEGGVPATVY</sequence>
<organism evidence="1 2">
    <name type="scientific">Purpureocillium lilacinum</name>
    <name type="common">Paecilomyces lilacinus</name>
    <dbReference type="NCBI Taxonomy" id="33203"/>
    <lineage>
        <taxon>Eukaryota</taxon>
        <taxon>Fungi</taxon>
        <taxon>Dikarya</taxon>
        <taxon>Ascomycota</taxon>
        <taxon>Pezizomycotina</taxon>
        <taxon>Sordariomycetes</taxon>
        <taxon>Hypocreomycetidae</taxon>
        <taxon>Hypocreales</taxon>
        <taxon>Ophiocordycipitaceae</taxon>
        <taxon>Purpureocillium</taxon>
    </lineage>
</organism>
<name>A0A179HIF0_PURLI</name>
<dbReference type="AlphaFoldDB" id="A0A179HIF0"/>
<dbReference type="EMBL" id="LSBI01000005">
    <property type="protein sequence ID" value="OAQ89398.1"/>
    <property type="molecule type" value="Genomic_DNA"/>
</dbReference>
<evidence type="ECO:0000313" key="2">
    <source>
        <dbReference type="Proteomes" id="UP000078340"/>
    </source>
</evidence>
<proteinExistence type="predicted"/>
<accession>A0A179HIF0</accession>
<evidence type="ECO:0000313" key="1">
    <source>
        <dbReference type="EMBL" id="OAQ89398.1"/>
    </source>
</evidence>
<dbReference type="Proteomes" id="UP000078340">
    <property type="component" value="Unassembled WGS sequence"/>
</dbReference>
<gene>
    <name evidence="1" type="ORF">VFPFJ_05807</name>
</gene>
<protein>
    <submittedName>
        <fullName evidence="1">Uncharacterized protein</fullName>
    </submittedName>
</protein>